<evidence type="ECO:0000313" key="1">
    <source>
        <dbReference type="EMBL" id="KAG7356977.1"/>
    </source>
</evidence>
<protein>
    <submittedName>
        <fullName evidence="1">Uncharacterized protein</fullName>
    </submittedName>
</protein>
<comment type="caution">
    <text evidence="1">The sequence shown here is derived from an EMBL/GenBank/DDBJ whole genome shotgun (WGS) entry which is preliminary data.</text>
</comment>
<gene>
    <name evidence="1" type="ORF">IV203_001665</name>
</gene>
<name>A0A9K3L7C8_9STRA</name>
<reference evidence="1" key="2">
    <citation type="submission" date="2021-04" db="EMBL/GenBank/DDBJ databases">
        <authorList>
            <person name="Podell S."/>
        </authorList>
    </citation>
    <scope>NUCLEOTIDE SEQUENCE</scope>
    <source>
        <strain evidence="1">Hildebrandi</strain>
    </source>
</reference>
<dbReference type="Proteomes" id="UP000693970">
    <property type="component" value="Unassembled WGS sequence"/>
</dbReference>
<reference evidence="1" key="1">
    <citation type="journal article" date="2021" name="Sci. Rep.">
        <title>Diploid genomic architecture of Nitzschia inconspicua, an elite biomass production diatom.</title>
        <authorList>
            <person name="Oliver A."/>
            <person name="Podell S."/>
            <person name="Pinowska A."/>
            <person name="Traller J.C."/>
            <person name="Smith S.R."/>
            <person name="McClure R."/>
            <person name="Beliaev A."/>
            <person name="Bohutskyi P."/>
            <person name="Hill E.A."/>
            <person name="Rabines A."/>
            <person name="Zheng H."/>
            <person name="Allen L.Z."/>
            <person name="Kuo A."/>
            <person name="Grigoriev I.V."/>
            <person name="Allen A.E."/>
            <person name="Hazlebeck D."/>
            <person name="Allen E.E."/>
        </authorList>
    </citation>
    <scope>NUCLEOTIDE SEQUENCE</scope>
    <source>
        <strain evidence="1">Hildebrandi</strain>
    </source>
</reference>
<sequence>MDNRPTKSQQCTENMSLIQKYGEKYGQPNCGSIEDDPLIGINVLIPRNSSNRWHFSSIHDEDEGSCFSGRCCYTAVMPPLAERLNNGASAPGFTSAPGFAISHDGNNNGCNGPRLELTRQSESSLLPPGFRHRLPNAPNSVMNMYNEWYALERFKDFPGAGGINKKALGDDHGHKHSRNIIQGNVADKRNNAFAGIPVDATAAILPTTSNVFAGIDMDAIATDPTTNVQSMNV</sequence>
<dbReference type="AlphaFoldDB" id="A0A9K3L7C8"/>
<keyword evidence="2" id="KW-1185">Reference proteome</keyword>
<evidence type="ECO:0000313" key="2">
    <source>
        <dbReference type="Proteomes" id="UP000693970"/>
    </source>
</evidence>
<dbReference type="EMBL" id="JAGRRH010000015">
    <property type="protein sequence ID" value="KAG7356977.1"/>
    <property type="molecule type" value="Genomic_DNA"/>
</dbReference>
<proteinExistence type="predicted"/>
<organism evidence="1 2">
    <name type="scientific">Nitzschia inconspicua</name>
    <dbReference type="NCBI Taxonomy" id="303405"/>
    <lineage>
        <taxon>Eukaryota</taxon>
        <taxon>Sar</taxon>
        <taxon>Stramenopiles</taxon>
        <taxon>Ochrophyta</taxon>
        <taxon>Bacillariophyta</taxon>
        <taxon>Bacillariophyceae</taxon>
        <taxon>Bacillariophycidae</taxon>
        <taxon>Bacillariales</taxon>
        <taxon>Bacillariaceae</taxon>
        <taxon>Nitzschia</taxon>
    </lineage>
</organism>
<accession>A0A9K3L7C8</accession>